<evidence type="ECO:0000313" key="1">
    <source>
        <dbReference type="EMBL" id="KAI5662828.1"/>
    </source>
</evidence>
<keyword evidence="2" id="KW-1185">Reference proteome</keyword>
<dbReference type="EMBL" id="CM044705">
    <property type="protein sequence ID" value="KAI5662828.1"/>
    <property type="molecule type" value="Genomic_DNA"/>
</dbReference>
<sequence>MVIHNNFIYHSREFFSTDIQFAMLYSFAGDDNMANLEIPQLAKRQFFGGSEISPSPPAPTASGNNAHMLYIFNRNGVCLSAQQDHKFMFGLLFSLKSLTTKMDPTSCFLPMNSVEKGNLGVTSYLDKSVHFTVSGQIILVTYPRTGDLRISLKYIYYLYVEYVVKDPLCSPGTQIKSELFNTNTLDQYVRGLGWSTSETESMDLYGIVAESEKITSTKMADDPWYNNPFLWSFDSINSRITATLFFASGNEHQML</sequence>
<name>A0ACC0ATQ1_CATRO</name>
<protein>
    <submittedName>
        <fullName evidence="1">Uncharacterized protein</fullName>
    </submittedName>
</protein>
<dbReference type="Proteomes" id="UP001060085">
    <property type="component" value="Linkage Group LG05"/>
</dbReference>
<organism evidence="1 2">
    <name type="scientific">Catharanthus roseus</name>
    <name type="common">Madagascar periwinkle</name>
    <name type="synonym">Vinca rosea</name>
    <dbReference type="NCBI Taxonomy" id="4058"/>
    <lineage>
        <taxon>Eukaryota</taxon>
        <taxon>Viridiplantae</taxon>
        <taxon>Streptophyta</taxon>
        <taxon>Embryophyta</taxon>
        <taxon>Tracheophyta</taxon>
        <taxon>Spermatophyta</taxon>
        <taxon>Magnoliopsida</taxon>
        <taxon>eudicotyledons</taxon>
        <taxon>Gunneridae</taxon>
        <taxon>Pentapetalae</taxon>
        <taxon>asterids</taxon>
        <taxon>lamiids</taxon>
        <taxon>Gentianales</taxon>
        <taxon>Apocynaceae</taxon>
        <taxon>Rauvolfioideae</taxon>
        <taxon>Vinceae</taxon>
        <taxon>Catharanthinae</taxon>
        <taxon>Catharanthus</taxon>
    </lineage>
</organism>
<proteinExistence type="predicted"/>
<comment type="caution">
    <text evidence="1">The sequence shown here is derived from an EMBL/GenBank/DDBJ whole genome shotgun (WGS) entry which is preliminary data.</text>
</comment>
<reference evidence="2" key="1">
    <citation type="journal article" date="2023" name="Nat. Plants">
        <title>Single-cell RNA sequencing provides a high-resolution roadmap for understanding the multicellular compartmentation of specialized metabolism.</title>
        <authorList>
            <person name="Sun S."/>
            <person name="Shen X."/>
            <person name="Li Y."/>
            <person name="Li Y."/>
            <person name="Wang S."/>
            <person name="Li R."/>
            <person name="Zhang H."/>
            <person name="Shen G."/>
            <person name="Guo B."/>
            <person name="Wei J."/>
            <person name="Xu J."/>
            <person name="St-Pierre B."/>
            <person name="Chen S."/>
            <person name="Sun C."/>
        </authorList>
    </citation>
    <scope>NUCLEOTIDE SEQUENCE [LARGE SCALE GENOMIC DNA]</scope>
</reference>
<gene>
    <name evidence="1" type="ORF">M9H77_22151</name>
</gene>
<accession>A0ACC0ATQ1</accession>
<evidence type="ECO:0000313" key="2">
    <source>
        <dbReference type="Proteomes" id="UP001060085"/>
    </source>
</evidence>